<reference evidence="2" key="1">
    <citation type="journal article" date="2022" name="bioRxiv">
        <title>Genomics of Preaxostyla Flagellates Illuminates Evolutionary Transitions and the Path Towards Mitochondrial Loss.</title>
        <authorList>
            <person name="Novak L.V.F."/>
            <person name="Treitli S.C."/>
            <person name="Pyrih J."/>
            <person name="Halakuc P."/>
            <person name="Pipaliya S.V."/>
            <person name="Vacek V."/>
            <person name="Brzon O."/>
            <person name="Soukal P."/>
            <person name="Eme L."/>
            <person name="Dacks J.B."/>
            <person name="Karnkowska A."/>
            <person name="Elias M."/>
            <person name="Hampl V."/>
        </authorList>
    </citation>
    <scope>NUCLEOTIDE SEQUENCE</scope>
    <source>
        <strain evidence="2">RCP-MX</strain>
    </source>
</reference>
<sequence>MRLALRGHWLLVAWDIPRWLFRFLSCLDQEKGDVWRPGSPSFCVEWSRPLTGLCSPALPGAVGDVEHGPRAIQPRTWPCDSILMAVLASQGKGKASEARTRTIFHFALLQMVQIIVMADFEKGARPDHGEGSPENPVGKFRSVAEIRTREQSTATFVAVPPAPRG</sequence>
<keyword evidence="3" id="KW-1185">Reference proteome</keyword>
<proteinExistence type="predicted"/>
<feature type="chain" id="PRO_5045989531" evidence="1">
    <location>
        <begin position="27"/>
        <end position="165"/>
    </location>
</feature>
<evidence type="ECO:0000313" key="2">
    <source>
        <dbReference type="EMBL" id="KAJ4456262.1"/>
    </source>
</evidence>
<evidence type="ECO:0000313" key="3">
    <source>
        <dbReference type="Proteomes" id="UP001141327"/>
    </source>
</evidence>
<feature type="signal peptide" evidence="1">
    <location>
        <begin position="1"/>
        <end position="26"/>
    </location>
</feature>
<comment type="caution">
    <text evidence="2">The sequence shown here is derived from an EMBL/GenBank/DDBJ whole genome shotgun (WGS) entry which is preliminary data.</text>
</comment>
<name>A0ABQ8UD09_9EUKA</name>
<gene>
    <name evidence="2" type="ORF">PAPYR_8552</name>
</gene>
<keyword evidence="1" id="KW-0732">Signal</keyword>
<accession>A0ABQ8UD09</accession>
<dbReference type="Proteomes" id="UP001141327">
    <property type="component" value="Unassembled WGS sequence"/>
</dbReference>
<evidence type="ECO:0000256" key="1">
    <source>
        <dbReference type="SAM" id="SignalP"/>
    </source>
</evidence>
<protein>
    <submittedName>
        <fullName evidence="2">Uncharacterized protein</fullName>
    </submittedName>
</protein>
<dbReference type="EMBL" id="JAPMOS010000076">
    <property type="protein sequence ID" value="KAJ4456262.1"/>
    <property type="molecule type" value="Genomic_DNA"/>
</dbReference>
<organism evidence="2 3">
    <name type="scientific">Paratrimastix pyriformis</name>
    <dbReference type="NCBI Taxonomy" id="342808"/>
    <lineage>
        <taxon>Eukaryota</taxon>
        <taxon>Metamonada</taxon>
        <taxon>Preaxostyla</taxon>
        <taxon>Paratrimastigidae</taxon>
        <taxon>Paratrimastix</taxon>
    </lineage>
</organism>